<evidence type="ECO:0000313" key="4">
    <source>
        <dbReference type="EMBL" id="PLR39111.1"/>
    </source>
</evidence>
<dbReference type="FunFam" id="3.40.50.720:FF:000084">
    <property type="entry name" value="Short-chain dehydrogenase reductase"/>
    <property type="match status" value="1"/>
</dbReference>
<protein>
    <submittedName>
        <fullName evidence="4">NAD(P)-dependent oxidoreductase</fullName>
    </submittedName>
</protein>
<gene>
    <name evidence="4" type="ORF">CYR32_02470</name>
</gene>
<dbReference type="AlphaFoldDB" id="A0A2N5EAE6"/>
<evidence type="ECO:0000256" key="3">
    <source>
        <dbReference type="SAM" id="MobiDB-lite"/>
    </source>
</evidence>
<dbReference type="NCBIfam" id="NF005214">
    <property type="entry name" value="PRK06701.1"/>
    <property type="match status" value="1"/>
</dbReference>
<dbReference type="PANTHER" id="PTHR48107">
    <property type="entry name" value="NADPH-DEPENDENT ALDEHYDE REDUCTASE-LIKE PROTEIN, CHLOROPLASTIC-RELATED"/>
    <property type="match status" value="1"/>
</dbReference>
<dbReference type="EMBL" id="PJZH01000002">
    <property type="protein sequence ID" value="PLR39111.1"/>
    <property type="molecule type" value="Genomic_DNA"/>
</dbReference>
<feature type="compositionally biased region" description="Polar residues" evidence="3">
    <location>
        <begin position="1"/>
        <end position="14"/>
    </location>
</feature>
<organism evidence="4 5">
    <name type="scientific">Chimaeribacter coloradensis</name>
    <dbReference type="NCBI Taxonomy" id="2060068"/>
    <lineage>
        <taxon>Bacteria</taxon>
        <taxon>Pseudomonadati</taxon>
        <taxon>Pseudomonadota</taxon>
        <taxon>Gammaproteobacteria</taxon>
        <taxon>Enterobacterales</taxon>
        <taxon>Yersiniaceae</taxon>
        <taxon>Chimaeribacter</taxon>
    </lineage>
</organism>
<dbReference type="InterPro" id="IPR020904">
    <property type="entry name" value="Sc_DH/Rdtase_CS"/>
</dbReference>
<evidence type="ECO:0000313" key="5">
    <source>
        <dbReference type="Proteomes" id="UP000234503"/>
    </source>
</evidence>
<dbReference type="RefSeq" id="WP_101822221.1">
    <property type="nucleotide sequence ID" value="NZ_PJZH01000002.1"/>
</dbReference>
<feature type="compositionally biased region" description="Basic and acidic residues" evidence="3">
    <location>
        <begin position="19"/>
        <end position="34"/>
    </location>
</feature>
<name>A0A2N5EAE6_9GAMM</name>
<dbReference type="Pfam" id="PF13561">
    <property type="entry name" value="adh_short_C2"/>
    <property type="match status" value="1"/>
</dbReference>
<dbReference type="Gene3D" id="3.40.50.720">
    <property type="entry name" value="NAD(P)-binding Rossmann-like Domain"/>
    <property type="match status" value="1"/>
</dbReference>
<keyword evidence="5" id="KW-1185">Reference proteome</keyword>
<dbReference type="GO" id="GO:0016614">
    <property type="term" value="F:oxidoreductase activity, acting on CH-OH group of donors"/>
    <property type="evidence" value="ECO:0007669"/>
    <property type="project" value="UniProtKB-ARBA"/>
</dbReference>
<dbReference type="CDD" id="cd05355">
    <property type="entry name" value="SDR_c1"/>
    <property type="match status" value="1"/>
</dbReference>
<dbReference type="InterPro" id="IPR002347">
    <property type="entry name" value="SDR_fam"/>
</dbReference>
<dbReference type="SUPFAM" id="SSF51735">
    <property type="entry name" value="NAD(P)-binding Rossmann-fold domains"/>
    <property type="match status" value="1"/>
</dbReference>
<comment type="similarity">
    <text evidence="1">Belongs to the short-chain dehydrogenases/reductases (SDR) family.</text>
</comment>
<dbReference type="OrthoDB" id="9809287at2"/>
<evidence type="ECO:0000256" key="2">
    <source>
        <dbReference type="ARBA" id="ARBA00023002"/>
    </source>
</evidence>
<dbReference type="InterPro" id="IPR036291">
    <property type="entry name" value="NAD(P)-bd_dom_sf"/>
</dbReference>
<proteinExistence type="inferred from homology"/>
<accession>A0A2N5EAE6</accession>
<dbReference type="PRINTS" id="PR00081">
    <property type="entry name" value="GDHRDH"/>
</dbReference>
<reference evidence="4 5" key="1">
    <citation type="submission" date="2017-12" db="EMBL/GenBank/DDBJ databases">
        <title>Characterization of six clinical isolates of Enterochimera gen. nov., a novel genus of the Yersiniaciae family and the three species Enterochimera arupensis sp. nov., Enterochimera coloradensis sp. nov, and Enterochimera californica sp. nov.</title>
        <authorList>
            <person name="Rossi A."/>
            <person name="Fisher M."/>
        </authorList>
    </citation>
    <scope>NUCLEOTIDE SEQUENCE [LARGE SCALE GENOMIC DNA]</scope>
    <source>
        <strain evidence="5">2016-Iso4</strain>
    </source>
</reference>
<comment type="caution">
    <text evidence="4">The sequence shown here is derived from an EMBL/GenBank/DDBJ whole genome shotgun (WGS) entry which is preliminary data.</text>
</comment>
<dbReference type="PRINTS" id="PR00080">
    <property type="entry name" value="SDRFAMILY"/>
</dbReference>
<feature type="region of interest" description="Disordered" evidence="3">
    <location>
        <begin position="1"/>
        <end position="34"/>
    </location>
</feature>
<evidence type="ECO:0000256" key="1">
    <source>
        <dbReference type="ARBA" id="ARBA00006484"/>
    </source>
</evidence>
<dbReference type="PROSITE" id="PS00061">
    <property type="entry name" value="ADH_SHORT"/>
    <property type="match status" value="1"/>
</dbReference>
<keyword evidence="2" id="KW-0560">Oxidoreductase</keyword>
<sequence length="284" mass="30728">MSEQTLPKQHQDQQPGREAPMEPKPLYDDPDYRAGGKLKEKVALVTGGDSGIGRAVTIAYAKEGAKVAIVYLEEDEDARETQRLAAQYGPEPLLIRGDLGDQAFATEAVEQTAAHFGGLDVLVNIAGEQHPQETPEEISAEQLEKTFRTNFFSMVYLVQAALKHLPEDGAIINTTSITAYRGNPTLIDYSSTKGAITAFTRSLSTNLLERGIRVNAVAPGPIWTPLIPSTFDEDHVSKFGLETPMKRPGQPSELAAAYVYLACKDASYVSGQTIHINGGVVING</sequence>
<dbReference type="PANTHER" id="PTHR48107:SF16">
    <property type="entry name" value="NADPH-DEPENDENT ALDEHYDE REDUCTASE 1, CHLOROPLASTIC"/>
    <property type="match status" value="1"/>
</dbReference>
<dbReference type="Proteomes" id="UP000234503">
    <property type="component" value="Unassembled WGS sequence"/>
</dbReference>